<reference evidence="2 3" key="2">
    <citation type="submission" date="2018-06" db="EMBL/GenBank/DDBJ databases">
        <title>Comparative genomics of rhizobia nodulating Arachis hypogaea in China.</title>
        <authorList>
            <person name="Li Y."/>
        </authorList>
    </citation>
    <scope>NUCLEOTIDE SEQUENCE [LARGE SCALE GENOMIC DNA]</scope>
    <source>
        <strain evidence="2 3">CCBAU 51658</strain>
    </source>
</reference>
<dbReference type="RefSeq" id="WP_128966108.1">
    <property type="nucleotide sequence ID" value="NZ_BMHC01000004.1"/>
</dbReference>
<reference evidence="1" key="3">
    <citation type="submission" date="2022-12" db="EMBL/GenBank/DDBJ databases">
        <authorList>
            <person name="Sun Q."/>
            <person name="Zhou Y."/>
        </authorList>
    </citation>
    <scope>NUCLEOTIDE SEQUENCE</scope>
    <source>
        <strain evidence="1">CGMCC 1.15034</strain>
    </source>
</reference>
<evidence type="ECO:0000313" key="1">
    <source>
        <dbReference type="EMBL" id="GGI23791.1"/>
    </source>
</evidence>
<keyword evidence="3" id="KW-1185">Reference proteome</keyword>
<reference evidence="1" key="1">
    <citation type="journal article" date="2014" name="Int. J. Syst. Evol. Microbiol.">
        <title>Complete genome sequence of Corynebacterium casei LMG S-19264T (=DSM 44701T), isolated from a smear-ripened cheese.</title>
        <authorList>
            <consortium name="US DOE Joint Genome Institute (JGI-PGF)"/>
            <person name="Walter F."/>
            <person name="Albersmeier A."/>
            <person name="Kalinowski J."/>
            <person name="Ruckert C."/>
        </authorList>
    </citation>
    <scope>NUCLEOTIDE SEQUENCE</scope>
    <source>
        <strain evidence="1">CGMCC 1.15034</strain>
    </source>
</reference>
<dbReference type="EMBL" id="BMHC01000004">
    <property type="protein sequence ID" value="GGI23791.1"/>
    <property type="molecule type" value="Genomic_DNA"/>
</dbReference>
<evidence type="ECO:0000313" key="3">
    <source>
        <dbReference type="Proteomes" id="UP000593880"/>
    </source>
</evidence>
<protein>
    <submittedName>
        <fullName evidence="1">Uncharacterized protein</fullName>
    </submittedName>
</protein>
<dbReference type="Proteomes" id="UP000593880">
    <property type="component" value="Chromosome"/>
</dbReference>
<accession>A0A410V707</accession>
<name>A0A410V707_9BRAD</name>
<evidence type="ECO:0000313" key="2">
    <source>
        <dbReference type="EMBL" id="QOZ60503.1"/>
    </source>
</evidence>
<proteinExistence type="predicted"/>
<sequence length="99" mass="10245">MTNVTHTSLSSHSAVFQLAGSTVSAFVTGTIADLIDQPELLQLVGGQWRSLDPPMKFSAADRGGVKQAKFNSAATGFRWNIPQAGAAGAHVVSTSVTSS</sequence>
<dbReference type="EMBL" id="CP030057">
    <property type="protein sequence ID" value="QOZ60503.1"/>
    <property type="molecule type" value="Genomic_DNA"/>
</dbReference>
<gene>
    <name evidence="1" type="ORF">GCM10010987_26150</name>
    <name evidence="2" type="ORF">XH86_18585</name>
</gene>
<dbReference type="Proteomes" id="UP000625079">
    <property type="component" value="Unassembled WGS sequence"/>
</dbReference>
<organism evidence="1 4">
    <name type="scientific">Bradyrhizobium guangdongense</name>
    <dbReference type="NCBI Taxonomy" id="1325090"/>
    <lineage>
        <taxon>Bacteria</taxon>
        <taxon>Pseudomonadati</taxon>
        <taxon>Pseudomonadota</taxon>
        <taxon>Alphaproteobacteria</taxon>
        <taxon>Hyphomicrobiales</taxon>
        <taxon>Nitrobacteraceae</taxon>
        <taxon>Bradyrhizobium</taxon>
    </lineage>
</organism>
<dbReference type="AlphaFoldDB" id="A0A410V707"/>
<evidence type="ECO:0000313" key="4">
    <source>
        <dbReference type="Proteomes" id="UP000625079"/>
    </source>
</evidence>